<accession>A0A7W7G4B4</accession>
<keyword evidence="3" id="KW-1185">Reference proteome</keyword>
<reference evidence="2 3" key="1">
    <citation type="submission" date="2020-08" db="EMBL/GenBank/DDBJ databases">
        <title>Sequencing the genomes of 1000 actinobacteria strains.</title>
        <authorList>
            <person name="Klenk H.-P."/>
        </authorList>
    </citation>
    <scope>NUCLEOTIDE SEQUENCE [LARGE SCALE GENOMIC DNA]</scope>
    <source>
        <strain evidence="2 3">DSM 45518</strain>
    </source>
</reference>
<dbReference type="Proteomes" id="UP000542742">
    <property type="component" value="Unassembled WGS sequence"/>
</dbReference>
<evidence type="ECO:0000313" key="3">
    <source>
        <dbReference type="Proteomes" id="UP000542742"/>
    </source>
</evidence>
<feature type="transmembrane region" description="Helical" evidence="1">
    <location>
        <begin position="60"/>
        <end position="78"/>
    </location>
</feature>
<keyword evidence="1" id="KW-0472">Membrane</keyword>
<feature type="transmembrane region" description="Helical" evidence="1">
    <location>
        <begin position="121"/>
        <end position="139"/>
    </location>
</feature>
<evidence type="ECO:0008006" key="4">
    <source>
        <dbReference type="Google" id="ProtNLM"/>
    </source>
</evidence>
<evidence type="ECO:0000313" key="2">
    <source>
        <dbReference type="EMBL" id="MBB4695080.1"/>
    </source>
</evidence>
<dbReference type="AlphaFoldDB" id="A0A7W7G4B4"/>
<protein>
    <recommendedName>
        <fullName evidence="4">2TM domain-containing protein</fullName>
    </recommendedName>
</protein>
<evidence type="ECO:0000256" key="1">
    <source>
        <dbReference type="SAM" id="Phobius"/>
    </source>
</evidence>
<keyword evidence="1" id="KW-0812">Transmembrane</keyword>
<dbReference type="EMBL" id="JACHMF010000001">
    <property type="protein sequence ID" value="MBB4695080.1"/>
    <property type="molecule type" value="Genomic_DNA"/>
</dbReference>
<comment type="caution">
    <text evidence="2">The sequence shown here is derived from an EMBL/GenBank/DDBJ whole genome shotgun (WGS) entry which is preliminary data.</text>
</comment>
<keyword evidence="1" id="KW-1133">Transmembrane helix</keyword>
<organism evidence="2 3">
    <name type="scientific">Paractinoplanes abujensis</name>
    <dbReference type="NCBI Taxonomy" id="882441"/>
    <lineage>
        <taxon>Bacteria</taxon>
        <taxon>Bacillati</taxon>
        <taxon>Actinomycetota</taxon>
        <taxon>Actinomycetes</taxon>
        <taxon>Micromonosporales</taxon>
        <taxon>Micromonosporaceae</taxon>
        <taxon>Paractinoplanes</taxon>
    </lineage>
</organism>
<dbReference type="RefSeq" id="WP_184953479.1">
    <property type="nucleotide sequence ID" value="NZ_BOMC01000072.1"/>
</dbReference>
<proteinExistence type="predicted"/>
<feature type="transmembrane region" description="Helical" evidence="1">
    <location>
        <begin position="151"/>
        <end position="171"/>
    </location>
</feature>
<feature type="transmembrane region" description="Helical" evidence="1">
    <location>
        <begin position="33"/>
        <end position="54"/>
    </location>
</feature>
<feature type="transmembrane region" description="Helical" evidence="1">
    <location>
        <begin position="6"/>
        <end position="26"/>
    </location>
</feature>
<name>A0A7W7G4B4_9ACTN</name>
<gene>
    <name evidence="2" type="ORF">BKA14_005228</name>
</gene>
<sequence length="181" mass="19664">MIVAIVACEIGFWVLLVGGLAARYLLKARRLSAVLLVSVPLVDLALLAFAVIDLRRGGEAALAHGLAAAYLGVSVAFGHRMLSWADRRFAHRFAGGPAPVKLPKAGRERAAHERRMWLRHLLAYGTAGLILGLFALLVGDLSRTAGLWGVMWVWTIVLVVDGFVAFSYTFARRSISSAKER</sequence>